<dbReference type="InterPro" id="IPR019786">
    <property type="entry name" value="Zinc_finger_PHD-type_CS"/>
</dbReference>
<feature type="compositionally biased region" description="Polar residues" evidence="7">
    <location>
        <begin position="333"/>
        <end position="342"/>
    </location>
</feature>
<feature type="domain" description="PHD-type" evidence="8">
    <location>
        <begin position="946"/>
        <end position="1007"/>
    </location>
</feature>
<accession>A0A2G2YM76</accession>
<keyword evidence="4" id="KW-0862">Zinc</keyword>
<evidence type="ECO:0000256" key="2">
    <source>
        <dbReference type="ARBA" id="ARBA00022723"/>
    </source>
</evidence>
<dbReference type="Gene3D" id="3.30.40.10">
    <property type="entry name" value="Zinc/RING finger domain, C3HC4 (zinc finger)"/>
    <property type="match status" value="2"/>
</dbReference>
<evidence type="ECO:0000256" key="1">
    <source>
        <dbReference type="ARBA" id="ARBA00004123"/>
    </source>
</evidence>
<gene>
    <name evidence="9" type="ORF">T459_25973</name>
</gene>
<dbReference type="EMBL" id="AYRZ02000010">
    <property type="protein sequence ID" value="PHT70869.1"/>
    <property type="molecule type" value="Genomic_DNA"/>
</dbReference>
<dbReference type="Pfam" id="PF23209">
    <property type="entry name" value="IDM1_C"/>
    <property type="match status" value="1"/>
</dbReference>
<comment type="subcellular location">
    <subcellularLocation>
        <location evidence="1">Nucleus</location>
    </subcellularLocation>
</comment>
<feature type="region of interest" description="Disordered" evidence="7">
    <location>
        <begin position="761"/>
        <end position="784"/>
    </location>
</feature>
<dbReference type="FunFam" id="3.40.630.30:FF:000073">
    <property type="entry name" value="PHD finger family protein"/>
    <property type="match status" value="1"/>
</dbReference>
<feature type="region of interest" description="Disordered" evidence="7">
    <location>
        <begin position="197"/>
        <end position="226"/>
    </location>
</feature>
<feature type="domain" description="PHD-type" evidence="8">
    <location>
        <begin position="872"/>
        <end position="917"/>
    </location>
</feature>
<sequence length="1218" mass="134435">MMVVEEAVNVDGAEQELRIEKEGFRSLDGAGLGSFAKDFAPENVDDLKCVDGTGQEDLCVSKEELRTVDGAELDCCAKDCAPETCIVVRSVEMMEIEKPRNVDDSKRDRQWVVDAATELEEVCVKKQKVESLDGLELDCRATDQVKTCAPESVGGVKIEGCSTNREPETVKLEGCATNREPENVELECATNHAPETLNTEETECGEKEPKKLDNCDDQPNHGPETLNTVEMECGEKESKKLDNCVDQPNHGPETLNTEEMECGEKEPKKLDNCGDQPNHGPETLNTEEMECGEKVLKKLNNCGDQPNHALETLNTEEMECGEKEPKKLDNCGDQPNNAPETLNTEEMECGEKEPKKVNNCGDQPNNAPETLNTEEMECGGKEPKKVNNCDDQPDVRIDVKEDDMLSEVSNPNLSPRESTSSLQTASSQGVDLLSNNQGVSGDITSFSSGNSSAEESVSEEEHNQIDALKDVAKSSVVLEIPEEFSTTGVRKITFKFSKRKEDYDNASAATALPATAADDGFCEAQTWIESDDMSVHGISRTNEAFYQHRDPFSRPANMELKMSKKVTSDALPTNVKKLLSTGILEGAKVKYISTSGKKELLGIIKDYGYLCGCSLCNFSKILSAYEFEMHAGGKTRHPNNHIYLENGKPIYRIIQELKTAPLSQLEEVVKDVAGSSVNELYLEAWKAKLLQHDEVASAYQYSHRKVSGMYHYKPSSVMEDGLYPASYSYIDNFTPNPYSSMEIAESWKHVVKKPRCNFSSSTIESKKPAEGGTKKRDNDLHRSLFMPNGLPDGTDLAYYSKGKKVLGGYKQGNGIVCSCCDTEISPSQFESHAGCAAKRQPYRHIYTSNGLTLHDIALMLANGQSIATNNSDDMCTICGDAGELICCEGCPRAFHAACLGLQCTPTSGWLCSYCRDNFVPGRRTAGDAGPIMIRLTRVVKAPESEGGGCVVCRTPDFSVSKFDDRTVMLCDQCEKEYHVGCLRESGLCDLKELPKDKWFCCNDCHKVYVVLQNCVLKGAEVIPAPAAAVVTKKHVQNCLMDTTTNDIQWRILSGKSRFTEHLPLLSNAAVIFRECFDPIVAKSGRDLIPVMVYGRNISGQEFGGMYCVVLIVKSVVVSAGLLRIFGQEVAELPLVATSRQNQGKGYFRALFGCIEILLSSMHVKTLVLPAAEEAESIWTNKLGFRKMTDERYRKYSRDFQLTIFKGTSMLEKEVQQTA</sequence>
<evidence type="ECO:0000256" key="7">
    <source>
        <dbReference type="SAM" id="MobiDB-lite"/>
    </source>
</evidence>
<reference evidence="9 10" key="2">
    <citation type="journal article" date="2017" name="Genome Biol.">
        <title>New reference genome sequences of hot pepper reveal the massive evolution of plant disease-resistance genes by retroduplication.</title>
        <authorList>
            <person name="Kim S."/>
            <person name="Park J."/>
            <person name="Yeom S.I."/>
            <person name="Kim Y.M."/>
            <person name="Seo E."/>
            <person name="Kim K.T."/>
            <person name="Kim M.S."/>
            <person name="Lee J.M."/>
            <person name="Cheong K."/>
            <person name="Shin H.S."/>
            <person name="Kim S.B."/>
            <person name="Han K."/>
            <person name="Lee J."/>
            <person name="Park M."/>
            <person name="Lee H.A."/>
            <person name="Lee H.Y."/>
            <person name="Lee Y."/>
            <person name="Oh S."/>
            <person name="Lee J.H."/>
            <person name="Choi E."/>
            <person name="Choi E."/>
            <person name="Lee S.E."/>
            <person name="Jeon J."/>
            <person name="Kim H."/>
            <person name="Choi G."/>
            <person name="Song H."/>
            <person name="Lee J."/>
            <person name="Lee S.C."/>
            <person name="Kwon J.K."/>
            <person name="Lee H.Y."/>
            <person name="Koo N."/>
            <person name="Hong Y."/>
            <person name="Kim R.W."/>
            <person name="Kang W.H."/>
            <person name="Huh J.H."/>
            <person name="Kang B.C."/>
            <person name="Yang T.J."/>
            <person name="Lee Y.H."/>
            <person name="Bennetzen J.L."/>
            <person name="Choi D."/>
        </authorList>
    </citation>
    <scope>NUCLEOTIDE SEQUENCE [LARGE SCALE GENOMIC DNA]</scope>
    <source>
        <strain evidence="10">cv. CM334</strain>
    </source>
</reference>
<dbReference type="PROSITE" id="PS50016">
    <property type="entry name" value="ZF_PHD_2"/>
    <property type="match status" value="2"/>
</dbReference>
<dbReference type="CDD" id="cd15539">
    <property type="entry name" value="PHD1_AIRE"/>
    <property type="match status" value="1"/>
</dbReference>
<evidence type="ECO:0000313" key="9">
    <source>
        <dbReference type="EMBL" id="PHT70869.1"/>
    </source>
</evidence>
<evidence type="ECO:0000256" key="6">
    <source>
        <dbReference type="PROSITE-ProRule" id="PRU00146"/>
    </source>
</evidence>
<comment type="caution">
    <text evidence="9">The sequence shown here is derived from an EMBL/GenBank/DDBJ whole genome shotgun (WGS) entry which is preliminary data.</text>
</comment>
<evidence type="ECO:0000256" key="5">
    <source>
        <dbReference type="ARBA" id="ARBA00023242"/>
    </source>
</evidence>
<feature type="region of interest" description="Disordered" evidence="7">
    <location>
        <begin position="313"/>
        <end position="464"/>
    </location>
</feature>
<protein>
    <recommendedName>
        <fullName evidence="8">PHD-type domain-containing protein</fullName>
    </recommendedName>
</protein>
<dbReference type="InterPro" id="IPR019787">
    <property type="entry name" value="Znf_PHD-finger"/>
</dbReference>
<dbReference type="GO" id="GO:0008270">
    <property type="term" value="F:zinc ion binding"/>
    <property type="evidence" value="ECO:0007669"/>
    <property type="project" value="UniProtKB-KW"/>
</dbReference>
<dbReference type="Proteomes" id="UP000222542">
    <property type="component" value="Unassembled WGS sequence"/>
</dbReference>
<feature type="compositionally biased region" description="Polar residues" evidence="7">
    <location>
        <begin position="360"/>
        <end position="371"/>
    </location>
</feature>
<dbReference type="InterPro" id="IPR013083">
    <property type="entry name" value="Znf_RING/FYVE/PHD"/>
</dbReference>
<keyword evidence="10" id="KW-1185">Reference proteome</keyword>
<dbReference type="InterPro" id="IPR056511">
    <property type="entry name" value="IDM1_C"/>
</dbReference>
<dbReference type="InterPro" id="IPR032308">
    <property type="entry name" value="TDBD"/>
</dbReference>
<feature type="compositionally biased region" description="Basic and acidic residues" evidence="7">
    <location>
        <begin position="262"/>
        <end position="272"/>
    </location>
</feature>
<dbReference type="AlphaFoldDB" id="A0A2G2YM76"/>
<evidence type="ECO:0000256" key="4">
    <source>
        <dbReference type="ARBA" id="ARBA00022833"/>
    </source>
</evidence>
<dbReference type="GO" id="GO:0003682">
    <property type="term" value="F:chromatin binding"/>
    <property type="evidence" value="ECO:0000318"/>
    <property type="project" value="GO_Central"/>
</dbReference>
<evidence type="ECO:0000313" key="10">
    <source>
        <dbReference type="Proteomes" id="UP000222542"/>
    </source>
</evidence>
<evidence type="ECO:0000259" key="8">
    <source>
        <dbReference type="PROSITE" id="PS50016"/>
    </source>
</evidence>
<dbReference type="InterPro" id="IPR011011">
    <property type="entry name" value="Znf_FYVE_PHD"/>
</dbReference>
<dbReference type="SMART" id="SM00249">
    <property type="entry name" value="PHD"/>
    <property type="match status" value="2"/>
</dbReference>
<dbReference type="SUPFAM" id="SSF55729">
    <property type="entry name" value="Acyl-CoA N-acyltransferases (Nat)"/>
    <property type="match status" value="1"/>
</dbReference>
<proteinExistence type="predicted"/>
<dbReference type="PANTHER" id="PTHR47025:SF7">
    <property type="entry name" value="ACYL-COA N-ACYLTRANSFERASE WITH RING_FYVE_PHD-TYPE ZINC FINGER DOMAIN-CONTAINING PROTEIN"/>
    <property type="match status" value="1"/>
</dbReference>
<dbReference type="InterPro" id="IPR059153">
    <property type="entry name" value="NSD_PHD-1st"/>
</dbReference>
<feature type="compositionally biased region" description="Basic and acidic residues" evidence="7">
    <location>
        <begin position="378"/>
        <end position="403"/>
    </location>
</feature>
<dbReference type="FunFam" id="3.30.40.10:FF:000413">
    <property type="entry name" value="PHD zinc finger protein"/>
    <property type="match status" value="1"/>
</dbReference>
<evidence type="ECO:0000256" key="3">
    <source>
        <dbReference type="ARBA" id="ARBA00022771"/>
    </source>
</evidence>
<dbReference type="STRING" id="4072.A0A2G2YM76"/>
<dbReference type="OMA" id="NTEEMEC"/>
<dbReference type="GO" id="GO:0005634">
    <property type="term" value="C:nucleus"/>
    <property type="evidence" value="ECO:0000318"/>
    <property type="project" value="GO_Central"/>
</dbReference>
<dbReference type="Pfam" id="PF23011">
    <property type="entry name" value="PHD-1st_NSD"/>
    <property type="match status" value="1"/>
</dbReference>
<dbReference type="GO" id="GO:0000977">
    <property type="term" value="F:RNA polymerase II transcription regulatory region sequence-specific DNA binding"/>
    <property type="evidence" value="ECO:0000318"/>
    <property type="project" value="GO_Central"/>
</dbReference>
<dbReference type="InterPro" id="IPR001965">
    <property type="entry name" value="Znf_PHD"/>
</dbReference>
<keyword evidence="3 6" id="KW-0863">Zinc-finger</keyword>
<dbReference type="GO" id="GO:0045944">
    <property type="term" value="P:positive regulation of transcription by RNA polymerase II"/>
    <property type="evidence" value="ECO:0000318"/>
    <property type="project" value="GO_Central"/>
</dbReference>
<dbReference type="Gramene" id="PHT70869">
    <property type="protein sequence ID" value="PHT70869"/>
    <property type="gene ID" value="T459_25973"/>
</dbReference>
<dbReference type="Pfam" id="PF16135">
    <property type="entry name" value="TDBD"/>
    <property type="match status" value="2"/>
</dbReference>
<dbReference type="Gene3D" id="3.40.630.30">
    <property type="match status" value="1"/>
</dbReference>
<dbReference type="SUPFAM" id="SSF57903">
    <property type="entry name" value="FYVE/PHD zinc finger"/>
    <property type="match status" value="2"/>
</dbReference>
<feature type="compositionally biased region" description="Polar residues" evidence="7">
    <location>
        <begin position="407"/>
        <end position="444"/>
    </location>
</feature>
<feature type="compositionally biased region" description="Basic and acidic residues" evidence="7">
    <location>
        <begin position="320"/>
        <end position="330"/>
    </location>
</feature>
<feature type="compositionally biased region" description="Low complexity" evidence="7">
    <location>
        <begin position="445"/>
        <end position="455"/>
    </location>
</feature>
<feature type="compositionally biased region" description="Basic and acidic residues" evidence="7">
    <location>
        <begin position="764"/>
        <end position="782"/>
    </location>
</feature>
<dbReference type="PANTHER" id="PTHR47025">
    <property type="entry name" value="AUTOIMMUNE REGULATOR"/>
    <property type="match status" value="1"/>
</dbReference>
<feature type="compositionally biased region" description="Basic and acidic residues" evidence="7">
    <location>
        <begin position="204"/>
        <end position="214"/>
    </location>
</feature>
<dbReference type="GO" id="GO:0042393">
    <property type="term" value="F:histone binding"/>
    <property type="evidence" value="ECO:0000318"/>
    <property type="project" value="GO_Central"/>
</dbReference>
<name>A0A2G2YM76_CAPAN</name>
<dbReference type="PROSITE" id="PS01359">
    <property type="entry name" value="ZF_PHD_1"/>
    <property type="match status" value="2"/>
</dbReference>
<keyword evidence="5" id="KW-0539">Nucleus</keyword>
<reference evidence="9 10" key="1">
    <citation type="journal article" date="2014" name="Nat. Genet.">
        <title>Genome sequence of the hot pepper provides insights into the evolution of pungency in Capsicum species.</title>
        <authorList>
            <person name="Kim S."/>
            <person name="Park M."/>
            <person name="Yeom S.I."/>
            <person name="Kim Y.M."/>
            <person name="Lee J.M."/>
            <person name="Lee H.A."/>
            <person name="Seo E."/>
            <person name="Choi J."/>
            <person name="Cheong K."/>
            <person name="Kim K.T."/>
            <person name="Jung K."/>
            <person name="Lee G.W."/>
            <person name="Oh S.K."/>
            <person name="Bae C."/>
            <person name="Kim S.B."/>
            <person name="Lee H.Y."/>
            <person name="Kim S.Y."/>
            <person name="Kim M.S."/>
            <person name="Kang B.C."/>
            <person name="Jo Y.D."/>
            <person name="Yang H.B."/>
            <person name="Jeong H.J."/>
            <person name="Kang W.H."/>
            <person name="Kwon J.K."/>
            <person name="Shin C."/>
            <person name="Lim J.Y."/>
            <person name="Park J.H."/>
            <person name="Huh J.H."/>
            <person name="Kim J.S."/>
            <person name="Kim B.D."/>
            <person name="Cohen O."/>
            <person name="Paran I."/>
            <person name="Suh M.C."/>
            <person name="Lee S.B."/>
            <person name="Kim Y.K."/>
            <person name="Shin Y."/>
            <person name="Noh S.J."/>
            <person name="Park J."/>
            <person name="Seo Y.S."/>
            <person name="Kwon S.Y."/>
            <person name="Kim H.A."/>
            <person name="Park J.M."/>
            <person name="Kim H.J."/>
            <person name="Choi S.B."/>
            <person name="Bosland P.W."/>
            <person name="Reeves G."/>
            <person name="Jo S.H."/>
            <person name="Lee B.W."/>
            <person name="Cho H.T."/>
            <person name="Choi H.S."/>
            <person name="Lee M.S."/>
            <person name="Yu Y."/>
            <person name="Do Choi Y."/>
            <person name="Park B.S."/>
            <person name="van Deynze A."/>
            <person name="Ashrafi H."/>
            <person name="Hill T."/>
            <person name="Kim W.T."/>
            <person name="Pai H.S."/>
            <person name="Ahn H.K."/>
            <person name="Yeam I."/>
            <person name="Giovannoni J.J."/>
            <person name="Rose J.K."/>
            <person name="Sorensen I."/>
            <person name="Lee S.J."/>
            <person name="Kim R.W."/>
            <person name="Choi I.Y."/>
            <person name="Choi B.S."/>
            <person name="Lim J.S."/>
            <person name="Lee Y.H."/>
            <person name="Choi D."/>
        </authorList>
    </citation>
    <scope>NUCLEOTIDE SEQUENCE [LARGE SCALE GENOMIC DNA]</scope>
    <source>
        <strain evidence="10">cv. CM334</strain>
    </source>
</reference>
<dbReference type="InterPro" id="IPR016181">
    <property type="entry name" value="Acyl_CoA_acyltransferase"/>
</dbReference>
<organism evidence="9 10">
    <name type="scientific">Capsicum annuum</name>
    <name type="common">Capsicum pepper</name>
    <dbReference type="NCBI Taxonomy" id="4072"/>
    <lineage>
        <taxon>Eukaryota</taxon>
        <taxon>Viridiplantae</taxon>
        <taxon>Streptophyta</taxon>
        <taxon>Embryophyta</taxon>
        <taxon>Tracheophyta</taxon>
        <taxon>Spermatophyta</taxon>
        <taxon>Magnoliopsida</taxon>
        <taxon>eudicotyledons</taxon>
        <taxon>Gunneridae</taxon>
        <taxon>Pentapetalae</taxon>
        <taxon>asterids</taxon>
        <taxon>lamiids</taxon>
        <taxon>Solanales</taxon>
        <taxon>Solanaceae</taxon>
        <taxon>Solanoideae</taxon>
        <taxon>Capsiceae</taxon>
        <taxon>Capsicum</taxon>
    </lineage>
</organism>
<keyword evidence="2" id="KW-0479">Metal-binding</keyword>
<feature type="region of interest" description="Disordered" evidence="7">
    <location>
        <begin position="240"/>
        <end position="287"/>
    </location>
</feature>